<evidence type="ECO:0000256" key="6">
    <source>
        <dbReference type="SAM" id="Phobius"/>
    </source>
</evidence>
<comment type="subcellular location">
    <subcellularLocation>
        <location evidence="1">Membrane</location>
        <topology evidence="1">Multi-pass membrane protein</topology>
    </subcellularLocation>
</comment>
<dbReference type="FunCoup" id="A0A2K3CPQ6">
    <property type="interactions" value="441"/>
</dbReference>
<feature type="transmembrane region" description="Helical" evidence="6">
    <location>
        <begin position="309"/>
        <end position="330"/>
    </location>
</feature>
<sequence length="359" mass="38716">MAGCPLLNKQGHAVLHSRRAGLRRASVVLRAPSIVRCAKPGPTADPVQTEQQHTPAQPVASTSGSQRQAEQERELQYISTTLPRTEQRYEALAAWVGAAVAFGCGIWYVQGAEKAQEYFAGYLLEQSLSVDNLFVFVLVFGYLKTPPEAQSKVLTWGIATAAVLRAVLIVLGVELVREFEPLLLFFAAILLFSSFKLLTASEADDDADLSDNPIYKFCARFIKVTDKYDGTNFFTTVNGNRVATPLLLTLAVVELSDVVFAVDSIPAVFGVTLDPFIVYTSNVFAILSLRALYTFVATAMGELRFLDKAVAVVLGFIGSKMVLSFADVIIPTDVSLLVVGLVLGAGVGASLALPESKDD</sequence>
<dbReference type="AlphaFoldDB" id="A0A2K3CPQ6"/>
<feature type="transmembrane region" description="Helical" evidence="6">
    <location>
        <begin position="182"/>
        <end position="200"/>
    </location>
</feature>
<feature type="transmembrane region" description="Helical" evidence="6">
    <location>
        <begin position="155"/>
        <end position="175"/>
    </location>
</feature>
<dbReference type="OrthoDB" id="417520at2759"/>
<dbReference type="Gramene" id="PNW70260">
    <property type="protein sequence ID" value="PNW70260"/>
    <property type="gene ID" value="CHLRE_17g712400v5"/>
</dbReference>
<evidence type="ECO:0000256" key="4">
    <source>
        <dbReference type="ARBA" id="ARBA00023136"/>
    </source>
</evidence>
<keyword evidence="3 6" id="KW-1133">Transmembrane helix</keyword>
<dbReference type="GO" id="GO:0010027">
    <property type="term" value="P:thylakoid membrane organization"/>
    <property type="evidence" value="ECO:0000318"/>
    <property type="project" value="GO_Central"/>
</dbReference>
<keyword evidence="2 6" id="KW-0812">Transmembrane</keyword>
<dbReference type="InterPro" id="IPR005496">
    <property type="entry name" value="Integral_membrane_TerC"/>
</dbReference>
<feature type="transmembrane region" description="Helical" evidence="6">
    <location>
        <begin position="92"/>
        <end position="110"/>
    </location>
</feature>
<dbReference type="NCBIfam" id="TIGR03718">
    <property type="entry name" value="R_switched_Alx"/>
    <property type="match status" value="1"/>
</dbReference>
<dbReference type="PANTHER" id="PTHR30238">
    <property type="entry name" value="MEMBRANE BOUND PREDICTED REDOX MODULATOR"/>
    <property type="match status" value="1"/>
</dbReference>
<name>A0A2K3CPQ6_CHLRE</name>
<evidence type="ECO:0000256" key="1">
    <source>
        <dbReference type="ARBA" id="ARBA00004141"/>
    </source>
</evidence>
<proteinExistence type="predicted"/>
<protein>
    <submittedName>
        <fullName evidence="7">Uncharacterized protein</fullName>
    </submittedName>
</protein>
<keyword evidence="4 6" id="KW-0472">Membrane</keyword>
<feature type="region of interest" description="Disordered" evidence="5">
    <location>
        <begin position="40"/>
        <end position="70"/>
    </location>
</feature>
<evidence type="ECO:0000256" key="3">
    <source>
        <dbReference type="ARBA" id="ARBA00022989"/>
    </source>
</evidence>
<reference evidence="7 8" key="1">
    <citation type="journal article" date="2007" name="Science">
        <title>The Chlamydomonas genome reveals the evolution of key animal and plant functions.</title>
        <authorList>
            <person name="Merchant S.S."/>
            <person name="Prochnik S.E."/>
            <person name="Vallon O."/>
            <person name="Harris E.H."/>
            <person name="Karpowicz S.J."/>
            <person name="Witman G.B."/>
            <person name="Terry A."/>
            <person name="Salamov A."/>
            <person name="Fritz-Laylin L.K."/>
            <person name="Marechal-Drouard L."/>
            <person name="Marshall W.F."/>
            <person name="Qu L.H."/>
            <person name="Nelson D.R."/>
            <person name="Sanderfoot A.A."/>
            <person name="Spalding M.H."/>
            <person name="Kapitonov V.V."/>
            <person name="Ren Q."/>
            <person name="Ferris P."/>
            <person name="Lindquist E."/>
            <person name="Shapiro H."/>
            <person name="Lucas S.M."/>
            <person name="Grimwood J."/>
            <person name="Schmutz J."/>
            <person name="Cardol P."/>
            <person name="Cerutti H."/>
            <person name="Chanfreau G."/>
            <person name="Chen C.L."/>
            <person name="Cognat V."/>
            <person name="Croft M.T."/>
            <person name="Dent R."/>
            <person name="Dutcher S."/>
            <person name="Fernandez E."/>
            <person name="Fukuzawa H."/>
            <person name="Gonzalez-Ballester D."/>
            <person name="Gonzalez-Halphen D."/>
            <person name="Hallmann A."/>
            <person name="Hanikenne M."/>
            <person name="Hippler M."/>
            <person name="Inwood W."/>
            <person name="Jabbari K."/>
            <person name="Kalanon M."/>
            <person name="Kuras R."/>
            <person name="Lefebvre P.A."/>
            <person name="Lemaire S.D."/>
            <person name="Lobanov A.V."/>
            <person name="Lohr M."/>
            <person name="Manuell A."/>
            <person name="Meier I."/>
            <person name="Mets L."/>
            <person name="Mittag M."/>
            <person name="Mittelmeier T."/>
            <person name="Moroney J.V."/>
            <person name="Moseley J."/>
            <person name="Napoli C."/>
            <person name="Nedelcu A.M."/>
            <person name="Niyogi K."/>
            <person name="Novoselov S.V."/>
            <person name="Paulsen I.T."/>
            <person name="Pazour G."/>
            <person name="Purton S."/>
            <person name="Ral J.P."/>
            <person name="Riano-Pachon D.M."/>
            <person name="Riekhof W."/>
            <person name="Rymarquis L."/>
            <person name="Schroda M."/>
            <person name="Stern D."/>
            <person name="Umen J."/>
            <person name="Willows R."/>
            <person name="Wilson N."/>
            <person name="Zimmer S.L."/>
            <person name="Allmer J."/>
            <person name="Balk J."/>
            <person name="Bisova K."/>
            <person name="Chen C.J."/>
            <person name="Elias M."/>
            <person name="Gendler K."/>
            <person name="Hauser C."/>
            <person name="Lamb M.R."/>
            <person name="Ledford H."/>
            <person name="Long J.C."/>
            <person name="Minagawa J."/>
            <person name="Page M.D."/>
            <person name="Pan J."/>
            <person name="Pootakham W."/>
            <person name="Roje S."/>
            <person name="Rose A."/>
            <person name="Stahlberg E."/>
            <person name="Terauchi A.M."/>
            <person name="Yang P."/>
            <person name="Ball S."/>
            <person name="Bowler C."/>
            <person name="Dieckmann C.L."/>
            <person name="Gladyshev V.N."/>
            <person name="Green P."/>
            <person name="Jorgensen R."/>
            <person name="Mayfield S."/>
            <person name="Mueller-Roeber B."/>
            <person name="Rajamani S."/>
            <person name="Sayre R.T."/>
            <person name="Brokstein P."/>
            <person name="Dubchak I."/>
            <person name="Goodstein D."/>
            <person name="Hornick L."/>
            <person name="Huang Y.W."/>
            <person name="Jhaveri J."/>
            <person name="Luo Y."/>
            <person name="Martinez D."/>
            <person name="Ngau W.C."/>
            <person name="Otillar B."/>
            <person name="Poliakov A."/>
            <person name="Porter A."/>
            <person name="Szajkowski L."/>
            <person name="Werner G."/>
            <person name="Zhou K."/>
            <person name="Grigoriev I.V."/>
            <person name="Rokhsar D.S."/>
            <person name="Grossman A.R."/>
        </authorList>
    </citation>
    <scope>NUCLEOTIDE SEQUENCE [LARGE SCALE GENOMIC DNA]</scope>
    <source>
        <strain evidence="8">CC-503</strain>
    </source>
</reference>
<evidence type="ECO:0000313" key="7">
    <source>
        <dbReference type="EMBL" id="PNW70260.1"/>
    </source>
</evidence>
<dbReference type="STRING" id="3055.A0A2K3CPQ6"/>
<dbReference type="RefSeq" id="XP_042914564.1">
    <property type="nucleotide sequence ID" value="XM_043072105.1"/>
</dbReference>
<evidence type="ECO:0000256" key="2">
    <source>
        <dbReference type="ARBA" id="ARBA00022692"/>
    </source>
</evidence>
<dbReference type="Pfam" id="PF03741">
    <property type="entry name" value="TerC"/>
    <property type="match status" value="1"/>
</dbReference>
<dbReference type="OMA" id="ADHAREY"/>
<organism evidence="7 8">
    <name type="scientific">Chlamydomonas reinhardtii</name>
    <name type="common">Chlamydomonas smithii</name>
    <dbReference type="NCBI Taxonomy" id="3055"/>
    <lineage>
        <taxon>Eukaryota</taxon>
        <taxon>Viridiplantae</taxon>
        <taxon>Chlorophyta</taxon>
        <taxon>core chlorophytes</taxon>
        <taxon>Chlorophyceae</taxon>
        <taxon>CS clade</taxon>
        <taxon>Chlamydomonadales</taxon>
        <taxon>Chlamydomonadaceae</taxon>
        <taxon>Chlamydomonas</taxon>
    </lineage>
</organism>
<dbReference type="KEGG" id="cre:CHLRE_17g712400v5"/>
<keyword evidence="8" id="KW-1185">Reference proteome</keyword>
<accession>A0A2K3CPQ6</accession>
<feature type="transmembrane region" description="Helical" evidence="6">
    <location>
        <begin position="122"/>
        <end position="143"/>
    </location>
</feature>
<dbReference type="PANTHER" id="PTHR30238:SF0">
    <property type="entry name" value="THYLAKOID MEMBRANE PROTEIN TERC, CHLOROPLASTIC"/>
    <property type="match status" value="1"/>
</dbReference>
<dbReference type="GO" id="GO:0009535">
    <property type="term" value="C:chloroplast thylakoid membrane"/>
    <property type="evidence" value="ECO:0000318"/>
    <property type="project" value="GO_Central"/>
</dbReference>
<evidence type="ECO:0000313" key="8">
    <source>
        <dbReference type="Proteomes" id="UP000006906"/>
    </source>
</evidence>
<gene>
    <name evidence="7" type="ORF">CHLRE_17g712400v5</name>
</gene>
<evidence type="ECO:0000256" key="5">
    <source>
        <dbReference type="SAM" id="MobiDB-lite"/>
    </source>
</evidence>
<dbReference type="InterPro" id="IPR022369">
    <property type="entry name" value="Integral_membrane_TerC_rswitch"/>
</dbReference>
<dbReference type="EMBL" id="CM008978">
    <property type="protein sequence ID" value="PNW70260.1"/>
    <property type="molecule type" value="Genomic_DNA"/>
</dbReference>
<feature type="transmembrane region" description="Helical" evidence="6">
    <location>
        <begin position="276"/>
        <end position="297"/>
    </location>
</feature>
<feature type="compositionally biased region" description="Polar residues" evidence="5">
    <location>
        <begin position="46"/>
        <end position="68"/>
    </location>
</feature>
<dbReference type="ExpressionAtlas" id="A0A2K3CPQ6">
    <property type="expression patterns" value="baseline"/>
</dbReference>
<dbReference type="InParanoid" id="A0A2K3CPQ6"/>
<dbReference type="PaxDb" id="3055-EDO98156"/>
<feature type="transmembrane region" description="Helical" evidence="6">
    <location>
        <begin position="336"/>
        <end position="353"/>
    </location>
</feature>
<dbReference type="Proteomes" id="UP000006906">
    <property type="component" value="Chromosome 17"/>
</dbReference>
<dbReference type="GeneID" id="66056966"/>